<dbReference type="EMBL" id="JADOGI010000003">
    <property type="protein sequence ID" value="MBF8184509.1"/>
    <property type="molecule type" value="Genomic_DNA"/>
</dbReference>
<name>A0A931A487_9ACTN</name>
<dbReference type="SUPFAM" id="SSF53474">
    <property type="entry name" value="alpha/beta-Hydrolases"/>
    <property type="match status" value="1"/>
</dbReference>
<dbReference type="AlphaFoldDB" id="A0A931A487"/>
<organism evidence="1 2">
    <name type="scientific">Nonomuraea cypriaca</name>
    <dbReference type="NCBI Taxonomy" id="1187855"/>
    <lineage>
        <taxon>Bacteria</taxon>
        <taxon>Bacillati</taxon>
        <taxon>Actinomycetota</taxon>
        <taxon>Actinomycetes</taxon>
        <taxon>Streptosporangiales</taxon>
        <taxon>Streptosporangiaceae</taxon>
        <taxon>Nonomuraea</taxon>
    </lineage>
</organism>
<comment type="caution">
    <text evidence="1">The sequence shown here is derived from an EMBL/GenBank/DDBJ whole genome shotgun (WGS) entry which is preliminary data.</text>
</comment>
<dbReference type="Proteomes" id="UP000605361">
    <property type="component" value="Unassembled WGS sequence"/>
</dbReference>
<dbReference type="InterPro" id="IPR029058">
    <property type="entry name" value="AB_hydrolase_fold"/>
</dbReference>
<keyword evidence="1" id="KW-0378">Hydrolase</keyword>
<protein>
    <submittedName>
        <fullName evidence="1">Alpha/beta hydrolase</fullName>
    </submittedName>
</protein>
<gene>
    <name evidence="1" type="ORF">ITP53_01855</name>
</gene>
<dbReference type="Gene3D" id="3.40.50.1820">
    <property type="entry name" value="alpha/beta hydrolase"/>
    <property type="match status" value="1"/>
</dbReference>
<sequence>MSTDLPYFVEGEFVLEPEAIEPERHGNVDLYIPKSEGPFPAVILEPGGPLPEDADWNDPREWSVYHGYGSLLAAHGIVAGLVKLPLYDGEHFPRCAKVLAESVDAVRADDRVDADRMGIWFWCAGGPLVSSWLREAPPWLRVLALTYPSLGAPDGVELPAGFEPSDALAEARELPRILLGRAALEAPAIAKTVEKFVMAAEKHQVPLEIIDVATGFHGYDIVNHAQKKVGNPPPGAVRPDFDASMVESRAAVNRALDFVRKALQ</sequence>
<dbReference type="RefSeq" id="WP_195893500.1">
    <property type="nucleotide sequence ID" value="NZ_JADOGI010000003.1"/>
</dbReference>
<proteinExistence type="predicted"/>
<dbReference type="GO" id="GO:0016787">
    <property type="term" value="F:hydrolase activity"/>
    <property type="evidence" value="ECO:0007669"/>
    <property type="project" value="UniProtKB-KW"/>
</dbReference>
<reference evidence="1" key="1">
    <citation type="submission" date="2020-11" db="EMBL/GenBank/DDBJ databases">
        <title>Whole-genome analyses of Nonomuraea sp. K274.</title>
        <authorList>
            <person name="Veyisoglu A."/>
        </authorList>
    </citation>
    <scope>NUCLEOTIDE SEQUENCE</scope>
    <source>
        <strain evidence="1">K274</strain>
    </source>
</reference>
<evidence type="ECO:0000313" key="1">
    <source>
        <dbReference type="EMBL" id="MBF8184509.1"/>
    </source>
</evidence>
<keyword evidence="2" id="KW-1185">Reference proteome</keyword>
<evidence type="ECO:0000313" key="2">
    <source>
        <dbReference type="Proteomes" id="UP000605361"/>
    </source>
</evidence>
<accession>A0A931A487</accession>